<reference evidence="1 2" key="1">
    <citation type="submission" date="2018-08" db="EMBL/GenBank/DDBJ databases">
        <title>Recombination of ecologically and evolutionarily significant loci maintains genetic cohesion in the Pseudomonas syringae species complex.</title>
        <authorList>
            <person name="Dillon M."/>
            <person name="Thakur S."/>
            <person name="Almeida R.N.D."/>
            <person name="Weir B.S."/>
            <person name="Guttman D.S."/>
        </authorList>
    </citation>
    <scope>NUCLEOTIDE SEQUENCE [LARGE SCALE GENOMIC DNA]</scope>
    <source>
        <strain evidence="1 2">ICMP 8902</strain>
    </source>
</reference>
<evidence type="ECO:0000313" key="2">
    <source>
        <dbReference type="Proteomes" id="UP000279372"/>
    </source>
</evidence>
<proteinExistence type="predicted"/>
<gene>
    <name evidence="1" type="ORF">ALQ33_200144</name>
</gene>
<sequence>MTKKIQGALGKNAKLANPEFDFAKNTYSDIGQVVVDSLGEYLKSYLAYEDGEDLTTSIYSENLSLSAKFSSRSARISYLLGKASFLDKVDIKGIIRTQMMEYGSVCEAILIDMVQTIGINNKPAGVRPKKDGKSKTIDWAKQGLFTLGVYGESSLKHSFTFSWLIDQCYKLKVIDLNLRERLHNLRKNRNLVHPIIPTSKRYSGSLLSARAAKETVMALRDACIVFKEVHDLPRHSV</sequence>
<organism evidence="1 2">
    <name type="scientific">Pseudomonas syringae pv. philadelphi</name>
    <dbReference type="NCBI Taxonomy" id="251706"/>
    <lineage>
        <taxon>Bacteria</taxon>
        <taxon>Pseudomonadati</taxon>
        <taxon>Pseudomonadota</taxon>
        <taxon>Gammaproteobacteria</taxon>
        <taxon>Pseudomonadales</taxon>
        <taxon>Pseudomonadaceae</taxon>
        <taxon>Pseudomonas</taxon>
    </lineage>
</organism>
<protein>
    <submittedName>
        <fullName evidence="1">Uncharacterized protein</fullName>
    </submittedName>
</protein>
<evidence type="ECO:0000313" key="1">
    <source>
        <dbReference type="EMBL" id="RMO82507.1"/>
    </source>
</evidence>
<dbReference type="Proteomes" id="UP000279372">
    <property type="component" value="Unassembled WGS sequence"/>
</dbReference>
<dbReference type="RefSeq" id="WP_122223667.1">
    <property type="nucleotide sequence ID" value="NZ_RBQB01000299.1"/>
</dbReference>
<comment type="caution">
    <text evidence="1">The sequence shown here is derived from an EMBL/GenBank/DDBJ whole genome shotgun (WGS) entry which is preliminary data.</text>
</comment>
<accession>A0A3M3YJ36</accession>
<dbReference type="AlphaFoldDB" id="A0A3M3YJ36"/>
<dbReference type="EMBL" id="RBQB01000299">
    <property type="protein sequence ID" value="RMO82507.1"/>
    <property type="molecule type" value="Genomic_DNA"/>
</dbReference>
<name>A0A3M3YJ36_9PSED</name>